<dbReference type="Proteomes" id="UP000712600">
    <property type="component" value="Unassembled WGS sequence"/>
</dbReference>
<feature type="transmembrane region" description="Helical" evidence="5">
    <location>
        <begin position="37"/>
        <end position="59"/>
    </location>
</feature>
<keyword evidence="2 5" id="KW-1133">Transmembrane helix</keyword>
<feature type="compositionally biased region" description="Low complexity" evidence="4">
    <location>
        <begin position="302"/>
        <end position="319"/>
    </location>
</feature>
<feature type="region of interest" description="Disordered" evidence="4">
    <location>
        <begin position="298"/>
        <end position="331"/>
    </location>
</feature>
<evidence type="ECO:0000256" key="1">
    <source>
        <dbReference type="ARBA" id="ARBA00022692"/>
    </source>
</evidence>
<evidence type="ECO:0000313" key="7">
    <source>
        <dbReference type="Proteomes" id="UP000712600"/>
    </source>
</evidence>
<evidence type="ECO:0008006" key="8">
    <source>
        <dbReference type="Google" id="ProtNLM"/>
    </source>
</evidence>
<keyword evidence="1 5" id="KW-0812">Transmembrane</keyword>
<evidence type="ECO:0000313" key="6">
    <source>
        <dbReference type="EMBL" id="KAF3588084.1"/>
    </source>
</evidence>
<accession>A0A8S9S853</accession>
<keyword evidence="3 5" id="KW-0472">Membrane</keyword>
<dbReference type="PANTHER" id="PTHR31218">
    <property type="entry name" value="WAT1-RELATED PROTEIN"/>
    <property type="match status" value="1"/>
</dbReference>
<dbReference type="InterPro" id="IPR030184">
    <property type="entry name" value="WAT1-related"/>
</dbReference>
<dbReference type="AlphaFoldDB" id="A0A8S9S853"/>
<sequence length="331" mass="36963">MVKSRDLLPSLAMVLVQIGYAGMNITSKMAMESGMKPLILVAYRQIFATIATFPVAFFLERYTTYENFRSRYDKKENPYKRGLLKNVKEVLFAKIPPSQLDLRAMVPEEDDGSEYESEYSSSIRYDNEKGGKLPKRVSPEKLNLDNIDISNEYKTAKDDASSELDPSFFSSQLDLPKNILMEYQVLKGLARFGTFFVSVSLENNDFIVRRTTISSDLQRRTTRSKQSFIFADAPVLLLFEEVPESRNFIPKGCDNNPGHDIPGAGAVTIDPSQSVERGIHDNSNRPSNHVMLESLSGTVTEPSDIPISSDMSSAESAEAVCAHSAKKPHHG</sequence>
<organism evidence="6 7">
    <name type="scientific">Brassica cretica</name>
    <name type="common">Mustard</name>
    <dbReference type="NCBI Taxonomy" id="69181"/>
    <lineage>
        <taxon>Eukaryota</taxon>
        <taxon>Viridiplantae</taxon>
        <taxon>Streptophyta</taxon>
        <taxon>Embryophyta</taxon>
        <taxon>Tracheophyta</taxon>
        <taxon>Spermatophyta</taxon>
        <taxon>Magnoliopsida</taxon>
        <taxon>eudicotyledons</taxon>
        <taxon>Gunneridae</taxon>
        <taxon>Pentapetalae</taxon>
        <taxon>rosids</taxon>
        <taxon>malvids</taxon>
        <taxon>Brassicales</taxon>
        <taxon>Brassicaceae</taxon>
        <taxon>Brassiceae</taxon>
        <taxon>Brassica</taxon>
    </lineage>
</organism>
<name>A0A8S9S853_BRACR</name>
<reference evidence="6" key="1">
    <citation type="submission" date="2019-12" db="EMBL/GenBank/DDBJ databases">
        <title>Genome sequencing and annotation of Brassica cretica.</title>
        <authorList>
            <person name="Studholme D.J."/>
            <person name="Sarris P."/>
        </authorList>
    </citation>
    <scope>NUCLEOTIDE SEQUENCE</scope>
    <source>
        <strain evidence="6">PFS-109/04</strain>
        <tissue evidence="6">Leaf</tissue>
    </source>
</reference>
<protein>
    <recommendedName>
        <fullName evidence="8">WAT1-related protein</fullName>
    </recommendedName>
</protein>
<comment type="caution">
    <text evidence="6">The sequence shown here is derived from an EMBL/GenBank/DDBJ whole genome shotgun (WGS) entry which is preliminary data.</text>
</comment>
<dbReference type="EMBL" id="QGKX02000088">
    <property type="protein sequence ID" value="KAF3588084.1"/>
    <property type="molecule type" value="Genomic_DNA"/>
</dbReference>
<evidence type="ECO:0000256" key="5">
    <source>
        <dbReference type="SAM" id="Phobius"/>
    </source>
</evidence>
<evidence type="ECO:0000256" key="4">
    <source>
        <dbReference type="SAM" id="MobiDB-lite"/>
    </source>
</evidence>
<gene>
    <name evidence="6" type="ORF">F2Q69_00026174</name>
</gene>
<dbReference type="GO" id="GO:0022857">
    <property type="term" value="F:transmembrane transporter activity"/>
    <property type="evidence" value="ECO:0007669"/>
    <property type="project" value="InterPro"/>
</dbReference>
<evidence type="ECO:0000256" key="2">
    <source>
        <dbReference type="ARBA" id="ARBA00022989"/>
    </source>
</evidence>
<proteinExistence type="predicted"/>
<dbReference type="GO" id="GO:0016020">
    <property type="term" value="C:membrane"/>
    <property type="evidence" value="ECO:0007669"/>
    <property type="project" value="InterPro"/>
</dbReference>
<evidence type="ECO:0000256" key="3">
    <source>
        <dbReference type="ARBA" id="ARBA00023136"/>
    </source>
</evidence>